<gene>
    <name evidence="1" type="ORF">Poli38472_003349</name>
</gene>
<evidence type="ECO:0000313" key="2">
    <source>
        <dbReference type="Proteomes" id="UP000794436"/>
    </source>
</evidence>
<accession>A0A8K1C6M4</accession>
<name>A0A8K1C6M4_PYTOL</name>
<evidence type="ECO:0000313" key="1">
    <source>
        <dbReference type="EMBL" id="TMW57424.1"/>
    </source>
</evidence>
<proteinExistence type="predicted"/>
<protein>
    <submittedName>
        <fullName evidence="1">Uncharacterized protein</fullName>
    </submittedName>
</protein>
<keyword evidence="2" id="KW-1185">Reference proteome</keyword>
<organism evidence="1 2">
    <name type="scientific">Pythium oligandrum</name>
    <name type="common">Mycoparasitic fungus</name>
    <dbReference type="NCBI Taxonomy" id="41045"/>
    <lineage>
        <taxon>Eukaryota</taxon>
        <taxon>Sar</taxon>
        <taxon>Stramenopiles</taxon>
        <taxon>Oomycota</taxon>
        <taxon>Peronosporomycetes</taxon>
        <taxon>Pythiales</taxon>
        <taxon>Pythiaceae</taxon>
        <taxon>Pythium</taxon>
    </lineage>
</organism>
<dbReference type="OrthoDB" id="102630at2759"/>
<sequence>MGSVGTDRMELQQLMRTSSRKPEHLLFCFSGFDARWTNPDVLNDVLELTERIIRIKHQMNPKHKIELSYINLNTLETPVAVTTDPSETRAALDTIKTNLLSLRLESRLRLPAIVPQVVQYFRQNSSSDVFTPRVVLIHVHSNQLEIEPFPEEVEGNAGELLSLAVDCVFLRGQQLNEQAQLAFDNFCSLDFFTSVVSPYFLDVSDSKERLHQAFSLLLSHPAHRLPQEKVETRLASSG</sequence>
<reference evidence="1" key="1">
    <citation type="submission" date="2019-03" db="EMBL/GenBank/DDBJ databases">
        <title>Long read genome sequence of the mycoparasitic Pythium oligandrum ATCC 38472 isolated from sugarbeet rhizosphere.</title>
        <authorList>
            <person name="Gaulin E."/>
        </authorList>
    </citation>
    <scope>NUCLEOTIDE SEQUENCE</scope>
    <source>
        <strain evidence="1">ATCC 38472_TT</strain>
    </source>
</reference>
<comment type="caution">
    <text evidence="1">The sequence shown here is derived from an EMBL/GenBank/DDBJ whole genome shotgun (WGS) entry which is preliminary data.</text>
</comment>
<dbReference type="EMBL" id="SPLM01000144">
    <property type="protein sequence ID" value="TMW57424.1"/>
    <property type="molecule type" value="Genomic_DNA"/>
</dbReference>
<dbReference type="CDD" id="cd21502">
    <property type="entry name" value="vWA_BABAM1"/>
    <property type="match status" value="1"/>
</dbReference>
<dbReference type="AlphaFoldDB" id="A0A8K1C6M4"/>
<dbReference type="Proteomes" id="UP000794436">
    <property type="component" value="Unassembled WGS sequence"/>
</dbReference>